<dbReference type="InterPro" id="IPR017855">
    <property type="entry name" value="SMAD-like_dom_sf"/>
</dbReference>
<evidence type="ECO:0000259" key="8">
    <source>
        <dbReference type="PROSITE" id="PS51075"/>
    </source>
</evidence>
<dbReference type="Proteomes" id="UP000695022">
    <property type="component" value="Unplaced"/>
</dbReference>
<proteinExistence type="inferred from homology"/>
<gene>
    <name evidence="11" type="primary">LOC106820680</name>
</gene>
<dbReference type="InterPro" id="IPR013790">
    <property type="entry name" value="Dwarfin"/>
</dbReference>
<feature type="domain" description="MH1" evidence="8">
    <location>
        <begin position="24"/>
        <end position="149"/>
    </location>
</feature>
<dbReference type="InterPro" id="IPR013019">
    <property type="entry name" value="MAD_homology_MH1"/>
</dbReference>
<keyword evidence="10" id="KW-1185">Reference proteome</keyword>
<keyword evidence="6" id="KW-0804">Transcription</keyword>
<organism evidence="10 11">
    <name type="scientific">Priapulus caudatus</name>
    <name type="common">Priapulid worm</name>
    <dbReference type="NCBI Taxonomy" id="37621"/>
    <lineage>
        <taxon>Eukaryota</taxon>
        <taxon>Metazoa</taxon>
        <taxon>Ecdysozoa</taxon>
        <taxon>Scalidophora</taxon>
        <taxon>Priapulida</taxon>
        <taxon>Priapulimorpha</taxon>
        <taxon>Priapulimorphida</taxon>
        <taxon>Priapulidae</taxon>
        <taxon>Priapulus</taxon>
    </lineage>
</organism>
<keyword evidence="7" id="KW-0539">Nucleus</keyword>
<evidence type="ECO:0000256" key="4">
    <source>
        <dbReference type="ARBA" id="ARBA00022833"/>
    </source>
</evidence>
<feature type="domain" description="MH2" evidence="9">
    <location>
        <begin position="209"/>
        <end position="272"/>
    </location>
</feature>
<name>A0ABM1F897_PRICU</name>
<evidence type="ECO:0000256" key="3">
    <source>
        <dbReference type="ARBA" id="ARBA00022723"/>
    </source>
</evidence>
<evidence type="ECO:0000259" key="9">
    <source>
        <dbReference type="PROSITE" id="PS51076"/>
    </source>
</evidence>
<evidence type="ECO:0000256" key="5">
    <source>
        <dbReference type="ARBA" id="ARBA00023015"/>
    </source>
</evidence>
<dbReference type="InterPro" id="IPR001132">
    <property type="entry name" value="SMAD_dom_Dwarfin-type"/>
</dbReference>
<reference evidence="11" key="1">
    <citation type="submission" date="2025-08" db="UniProtKB">
        <authorList>
            <consortium name="RefSeq"/>
        </authorList>
    </citation>
    <scope>IDENTIFICATION</scope>
</reference>
<dbReference type="SUPFAM" id="SSF56366">
    <property type="entry name" value="SMAD MH1 domain"/>
    <property type="match status" value="1"/>
</dbReference>
<dbReference type="RefSeq" id="XP_014680668.1">
    <property type="nucleotide sequence ID" value="XM_014825182.1"/>
</dbReference>
<dbReference type="GeneID" id="106820680"/>
<accession>A0ABM1F897</accession>
<evidence type="ECO:0000313" key="10">
    <source>
        <dbReference type="Proteomes" id="UP000695022"/>
    </source>
</evidence>
<evidence type="ECO:0000256" key="7">
    <source>
        <dbReference type="ARBA" id="ARBA00023242"/>
    </source>
</evidence>
<keyword evidence="3" id="KW-0479">Metal-binding</keyword>
<dbReference type="Gene3D" id="2.60.200.10">
    <property type="match status" value="1"/>
</dbReference>
<dbReference type="InterPro" id="IPR036578">
    <property type="entry name" value="SMAD_MH1_sf"/>
</dbReference>
<dbReference type="CDD" id="cd10489">
    <property type="entry name" value="MH1_SMAD_6_7"/>
    <property type="match status" value="1"/>
</dbReference>
<dbReference type="PROSITE" id="PS51076">
    <property type="entry name" value="MH2"/>
    <property type="match status" value="1"/>
</dbReference>
<dbReference type="PANTHER" id="PTHR13703:SF54">
    <property type="entry name" value="MOTHERS AGAINST DECAPENTAPLEGIC HOMOLOG"/>
    <property type="match status" value="1"/>
</dbReference>
<evidence type="ECO:0000256" key="1">
    <source>
        <dbReference type="ARBA" id="ARBA00004123"/>
    </source>
</evidence>
<dbReference type="SMART" id="SM00523">
    <property type="entry name" value="DWA"/>
    <property type="match status" value="1"/>
</dbReference>
<dbReference type="Pfam" id="PF03166">
    <property type="entry name" value="MH2"/>
    <property type="match status" value="1"/>
</dbReference>
<keyword evidence="5" id="KW-0805">Transcription regulation</keyword>
<sequence>MPRLCSGCMFPWNYRMPGFRRRTALVKRLWRLRKCELGVEQDGGDSRDFIAAAGHNCLKQLSDEQLATLLEAVTGGGTATDCVHVPYDPVETGSGHVSPHVLFCEIWRWPDLRANGGLLKRLSTCPAPTTASVCVNPFHWSRLCTPESPPPPYRASTKVFSEELRRREDEQGRLYGDSSTETCDHYRSFTGQCADCENSDSTPRSHHHWCTIAYWEHTSRVGRHLQVYNPSISVYSHLPHTDGMCLRILQNEQCSGGGGGGHDIKPRYETTV</sequence>
<evidence type="ECO:0000256" key="2">
    <source>
        <dbReference type="ARBA" id="ARBA00005545"/>
    </source>
</evidence>
<evidence type="ECO:0000256" key="6">
    <source>
        <dbReference type="ARBA" id="ARBA00023163"/>
    </source>
</evidence>
<keyword evidence="4" id="KW-0862">Zinc</keyword>
<dbReference type="PANTHER" id="PTHR13703">
    <property type="entry name" value="SMAD"/>
    <property type="match status" value="1"/>
</dbReference>
<dbReference type="PROSITE" id="PS51075">
    <property type="entry name" value="MH1"/>
    <property type="match status" value="1"/>
</dbReference>
<dbReference type="InterPro" id="IPR008984">
    <property type="entry name" value="SMAD_FHA_dom_sf"/>
</dbReference>
<comment type="similarity">
    <text evidence="2">Belongs to the dwarfin/SMAD family.</text>
</comment>
<dbReference type="InterPro" id="IPR003619">
    <property type="entry name" value="MAD_homology1_Dwarfin-type"/>
</dbReference>
<dbReference type="Gene3D" id="3.90.520.10">
    <property type="entry name" value="SMAD MH1 domain"/>
    <property type="match status" value="1"/>
</dbReference>
<comment type="subcellular location">
    <subcellularLocation>
        <location evidence="1">Nucleus</location>
    </subcellularLocation>
</comment>
<protein>
    <submittedName>
        <fullName evidence="11">Mothers against decapentaplegic homolog 6-like</fullName>
    </submittedName>
</protein>
<evidence type="ECO:0000313" key="11">
    <source>
        <dbReference type="RefSeq" id="XP_014680668.1"/>
    </source>
</evidence>
<dbReference type="Pfam" id="PF03165">
    <property type="entry name" value="MH1"/>
    <property type="match status" value="1"/>
</dbReference>
<dbReference type="SUPFAM" id="SSF49879">
    <property type="entry name" value="SMAD/FHA domain"/>
    <property type="match status" value="1"/>
</dbReference>